<dbReference type="InterPro" id="IPR010583">
    <property type="entry name" value="MipA"/>
</dbReference>
<comment type="subcellular location">
    <subcellularLocation>
        <location evidence="1">Cell outer membrane</location>
    </subcellularLocation>
</comment>
<dbReference type="PANTHER" id="PTHR38776">
    <property type="entry name" value="MLTA-INTERACTING PROTEIN-RELATED"/>
    <property type="match status" value="1"/>
</dbReference>
<evidence type="ECO:0000256" key="1">
    <source>
        <dbReference type="ARBA" id="ARBA00004442"/>
    </source>
</evidence>
<gene>
    <name evidence="7" type="ORF">ENJ12_10885</name>
</gene>
<dbReference type="EMBL" id="DRLF01000375">
    <property type="protein sequence ID" value="HEC07351.1"/>
    <property type="molecule type" value="Genomic_DNA"/>
</dbReference>
<keyword evidence="3 6" id="KW-0732">Signal</keyword>
<accession>A0A831RX89</accession>
<keyword evidence="5" id="KW-0998">Cell outer membrane</keyword>
<dbReference type="PANTHER" id="PTHR38776:SF1">
    <property type="entry name" value="MLTA-INTERACTING PROTEIN-RELATED"/>
    <property type="match status" value="1"/>
</dbReference>
<evidence type="ECO:0000313" key="7">
    <source>
        <dbReference type="EMBL" id="HEC07351.1"/>
    </source>
</evidence>
<dbReference type="GO" id="GO:0009279">
    <property type="term" value="C:cell outer membrane"/>
    <property type="evidence" value="ECO:0007669"/>
    <property type="project" value="UniProtKB-SubCell"/>
</dbReference>
<sequence>MKKKTACCLFLLFILSFAAQAENREPKLWGVAIGVRSAEIPYATEIATVNDVIPLMYYDNEEYFFMRGLTGGFRFFRDEKNELSAIGRYRFFDIPADYQNEIQGNAVDVGLQYKYRFTSRFDTDFELMNDRHGRTHANITGNYRWSGGSWELFPSARLRWKSSSFNDYYYGLGMETPGSGFDIKFGIDARYHVASNFYLIGRAALTALERDVTDTSVIRRDVQSELYLGIAFFNEKRKTRGPVLKSKPYVRLAHGWATPSNLGEIIKFQGEPDPYNNQMTSVFYGLPLSDTLLGLPLSIYITPGVVYHHSSEVQGNFPEYVLGLKAYYTWKLPVRLRFGAAEGLSYVTEITYIEGTELDKKGYRPSNLLNYLDFSVDVNLGDIFNAPSMKDLWLGYSIHHRSGIFQTSSAFGRIKGGSNYNSLYLQYHW</sequence>
<keyword evidence="4" id="KW-0472">Membrane</keyword>
<reference evidence="7" key="1">
    <citation type="journal article" date="2020" name="mSystems">
        <title>Genome- and Community-Level Interaction Insights into Carbon Utilization and Element Cycling Functions of Hydrothermarchaeota in Hydrothermal Sediment.</title>
        <authorList>
            <person name="Zhou Z."/>
            <person name="Liu Y."/>
            <person name="Xu W."/>
            <person name="Pan J."/>
            <person name="Luo Z.H."/>
            <person name="Li M."/>
        </authorList>
    </citation>
    <scope>NUCLEOTIDE SEQUENCE [LARGE SCALE GENOMIC DNA]</scope>
    <source>
        <strain evidence="7">HyVt-458</strain>
    </source>
</reference>
<name>A0A831RX89_9GAMM</name>
<proteinExistence type="inferred from homology"/>
<dbReference type="AlphaFoldDB" id="A0A831RX89"/>
<feature type="chain" id="PRO_5033003339" evidence="6">
    <location>
        <begin position="22"/>
        <end position="429"/>
    </location>
</feature>
<feature type="signal peptide" evidence="6">
    <location>
        <begin position="1"/>
        <end position="21"/>
    </location>
</feature>
<comment type="similarity">
    <text evidence="2">Belongs to the MipA/OmpV family.</text>
</comment>
<evidence type="ECO:0000256" key="2">
    <source>
        <dbReference type="ARBA" id="ARBA00005722"/>
    </source>
</evidence>
<evidence type="ECO:0000256" key="4">
    <source>
        <dbReference type="ARBA" id="ARBA00023136"/>
    </source>
</evidence>
<evidence type="ECO:0000256" key="3">
    <source>
        <dbReference type="ARBA" id="ARBA00022729"/>
    </source>
</evidence>
<protein>
    <submittedName>
        <fullName evidence="7">MipA/OmpV family protein</fullName>
    </submittedName>
</protein>
<evidence type="ECO:0000256" key="5">
    <source>
        <dbReference type="ARBA" id="ARBA00023237"/>
    </source>
</evidence>
<evidence type="ECO:0000256" key="6">
    <source>
        <dbReference type="SAM" id="SignalP"/>
    </source>
</evidence>
<dbReference type="Proteomes" id="UP000886339">
    <property type="component" value="Unassembled WGS sequence"/>
</dbReference>
<organism evidence="7">
    <name type="scientific">Thiolapillus brandeum</name>
    <dbReference type="NCBI Taxonomy" id="1076588"/>
    <lineage>
        <taxon>Bacteria</taxon>
        <taxon>Pseudomonadati</taxon>
        <taxon>Pseudomonadota</taxon>
        <taxon>Gammaproteobacteria</taxon>
        <taxon>Chromatiales</taxon>
        <taxon>Sedimenticolaceae</taxon>
        <taxon>Thiolapillus</taxon>
    </lineage>
</organism>
<comment type="caution">
    <text evidence="7">The sequence shown here is derived from an EMBL/GenBank/DDBJ whole genome shotgun (WGS) entry which is preliminary data.</text>
</comment>
<dbReference type="Pfam" id="PF06629">
    <property type="entry name" value="MipA"/>
    <property type="match status" value="1"/>
</dbReference>